<dbReference type="SUPFAM" id="SSF56300">
    <property type="entry name" value="Metallo-dependent phosphatases"/>
    <property type="match status" value="1"/>
</dbReference>
<feature type="domain" description="Calcineurin-like phosphoesterase" evidence="3">
    <location>
        <begin position="4"/>
        <end position="93"/>
    </location>
</feature>
<dbReference type="PANTHER" id="PTHR30337">
    <property type="entry name" value="COMPONENT OF ATP-DEPENDENT DSDNA EXONUCLEASE"/>
    <property type="match status" value="1"/>
</dbReference>
<evidence type="ECO:0000256" key="1">
    <source>
        <dbReference type="ARBA" id="ARBA00022801"/>
    </source>
</evidence>
<feature type="non-terminal residue" evidence="4">
    <location>
        <position position="1"/>
    </location>
</feature>
<organism evidence="4">
    <name type="scientific">marine metagenome</name>
    <dbReference type="NCBI Taxonomy" id="408172"/>
    <lineage>
        <taxon>unclassified sequences</taxon>
        <taxon>metagenomes</taxon>
        <taxon>ecological metagenomes</taxon>
    </lineage>
</organism>
<dbReference type="EMBL" id="UINC01001294">
    <property type="protein sequence ID" value="SUZ76865.1"/>
    <property type="molecule type" value="Genomic_DNA"/>
</dbReference>
<dbReference type="InterPro" id="IPR050535">
    <property type="entry name" value="DNA_Repair-Maintenance_Comp"/>
</dbReference>
<dbReference type="Pfam" id="PF00149">
    <property type="entry name" value="Metallophos"/>
    <property type="match status" value="1"/>
</dbReference>
<accession>A0A381QC00</accession>
<dbReference type="CDD" id="cd00840">
    <property type="entry name" value="MPP_Mre11_N"/>
    <property type="match status" value="1"/>
</dbReference>
<dbReference type="GO" id="GO:0016787">
    <property type="term" value="F:hydrolase activity"/>
    <property type="evidence" value="ECO:0007669"/>
    <property type="project" value="UniProtKB-KW"/>
</dbReference>
<proteinExistence type="predicted"/>
<dbReference type="AlphaFoldDB" id="A0A381QC00"/>
<evidence type="ECO:0000313" key="4">
    <source>
        <dbReference type="EMBL" id="SUZ76865.1"/>
    </source>
</evidence>
<protein>
    <recommendedName>
        <fullName evidence="3">Calcineurin-like phosphoesterase domain-containing protein</fullName>
    </recommendedName>
</protein>
<dbReference type="Gene3D" id="3.60.21.10">
    <property type="match status" value="1"/>
</dbReference>
<reference evidence="4" key="1">
    <citation type="submission" date="2018-05" db="EMBL/GenBank/DDBJ databases">
        <authorList>
            <person name="Lanie J.A."/>
            <person name="Ng W.-L."/>
            <person name="Kazmierczak K.M."/>
            <person name="Andrzejewski T.M."/>
            <person name="Davidsen T.M."/>
            <person name="Wayne K.J."/>
            <person name="Tettelin H."/>
            <person name="Glass J.I."/>
            <person name="Rusch D."/>
            <person name="Podicherti R."/>
            <person name="Tsui H.-C.T."/>
            <person name="Winkler M.E."/>
        </authorList>
    </citation>
    <scope>NUCLEOTIDE SEQUENCE</scope>
</reference>
<evidence type="ECO:0000259" key="3">
    <source>
        <dbReference type="Pfam" id="PF00149"/>
    </source>
</evidence>
<dbReference type="SUPFAM" id="SSF75712">
    <property type="entry name" value="Rad50 coiled-coil Zn hook"/>
    <property type="match status" value="1"/>
</dbReference>
<gene>
    <name evidence="4" type="ORF">METZ01_LOCUS29719</name>
</gene>
<feature type="coiled-coil region" evidence="2">
    <location>
        <begin position="492"/>
        <end position="558"/>
    </location>
</feature>
<keyword evidence="2" id="KW-0175">Coiled coil</keyword>
<keyword evidence="1" id="KW-0378">Hydrolase</keyword>
<sequence length="832" mass="90343">VILAHLSDLHLGFRAYGRIDRGVDIRERDVSVAFERALQDIIRLNPDIVVVSGDVFDRPDPPASAVVVLARGLELLRSSLPETPVFMVAGPRDTPRQLGDPGALAVLDSFPNVEAATDLTRSIIMERLQLHACLVPYRATVRHPSAFPESDPRMRWNLLVLHGTLEQSDQAAVPVVPEDWSYIALGGQHRTEQVCSNVLWAGSLERVALDPWADAGGEKGFLMVNLESGEHQFHAIPSRPVAALAPIKVVGGDHDQLRRRVREVVQEIPGGIKGKIARLRLEGAFPQDLLALQGGELSGLRTSALHLAIEAGKEPRPFPTDWLLEDAPSLLRVALEKELERDGLLDDATQVVLEELLDSDTADASGVHSVGGLDALDGDIPGVGRVSASIPAGLTAVIGGDGRSRKSVKELLIQIGEGSNNKPLLHFWACTDAGTLEEMLSIASLAIAFTRGLAVVDAALERLEPGDKAGTGLRFGTSALESNIPGSTSTDLEAIATEAQSAEQELRSLRAEVVEADVALEASMMDWLSERQDAETTLNAYRDRARQLRSRLRQMEATGPDAPCPLCGRVLEGHYDEVLRELNDEWESVIQDGSWWRSRREQLELKPPNLQEREEKTLKLHVALEAQSERVELLQVRVSGLRAGGSPIEKEVAGDDHRGQVMLALLRVRAAREARARDVLLDRASRFVCRLTGGRILAITLRGGGVRLEGDYETLRSISEEDLSAAKLAIRLAAASLIAAGGQGLGSLLLEEPFDRLDPEVGIRSLVLMKELVSEVPRIILVSRGATVGARPELFDCIMEIREEGSTAGPALRPTPAGPGRFMLRSSAILKH</sequence>
<evidence type="ECO:0000256" key="2">
    <source>
        <dbReference type="SAM" id="Coils"/>
    </source>
</evidence>
<name>A0A381QC00_9ZZZZ</name>
<dbReference type="InterPro" id="IPR041796">
    <property type="entry name" value="Mre11_N"/>
</dbReference>
<dbReference type="InterPro" id="IPR029052">
    <property type="entry name" value="Metallo-depent_PP-like"/>
</dbReference>
<dbReference type="Gene3D" id="3.40.50.300">
    <property type="entry name" value="P-loop containing nucleotide triphosphate hydrolases"/>
    <property type="match status" value="1"/>
</dbReference>
<dbReference type="InterPro" id="IPR027417">
    <property type="entry name" value="P-loop_NTPase"/>
</dbReference>
<dbReference type="InterPro" id="IPR004843">
    <property type="entry name" value="Calcineurin-like_PHP"/>
</dbReference>